<protein>
    <recommendedName>
        <fullName evidence="8">MRH domain-containing protein</fullName>
    </recommendedName>
</protein>
<dbReference type="GO" id="GO:0016020">
    <property type="term" value="C:membrane"/>
    <property type="evidence" value="ECO:0007669"/>
    <property type="project" value="TreeGrafter"/>
</dbReference>
<feature type="transmembrane region" description="Helical" evidence="7">
    <location>
        <begin position="343"/>
        <end position="366"/>
    </location>
</feature>
<feature type="domain" description="MRH" evidence="8">
    <location>
        <begin position="150"/>
        <end position="326"/>
    </location>
</feature>
<evidence type="ECO:0000256" key="4">
    <source>
        <dbReference type="ARBA" id="ARBA00023136"/>
    </source>
</evidence>
<evidence type="ECO:0000259" key="8">
    <source>
        <dbReference type="PROSITE" id="PS51914"/>
    </source>
</evidence>
<organism evidence="9 10">
    <name type="scientific">Oncorhynchus mykiss</name>
    <name type="common">Rainbow trout</name>
    <name type="synonym">Salmo gairdneri</name>
    <dbReference type="NCBI Taxonomy" id="8022"/>
    <lineage>
        <taxon>Eukaryota</taxon>
        <taxon>Metazoa</taxon>
        <taxon>Chordata</taxon>
        <taxon>Craniata</taxon>
        <taxon>Vertebrata</taxon>
        <taxon>Euteleostomi</taxon>
        <taxon>Actinopterygii</taxon>
        <taxon>Neopterygii</taxon>
        <taxon>Teleostei</taxon>
        <taxon>Protacanthopterygii</taxon>
        <taxon>Salmoniformes</taxon>
        <taxon>Salmonidae</taxon>
        <taxon>Salmoninae</taxon>
        <taxon>Oncorhynchus</taxon>
    </lineage>
</organism>
<keyword evidence="1 7" id="KW-0812">Transmembrane</keyword>
<dbReference type="PANTHER" id="PTHR22727:SF3">
    <property type="entry name" value="ENDOSOME_LYSOSOME-ASSOCIATED APOPTOSIS AND AUTOPHAGY REGULATOR FAMILY MEMBER 2"/>
    <property type="match status" value="1"/>
</dbReference>
<dbReference type="Pfam" id="PF23087">
    <property type="entry name" value="MRH_ELAPOR1_9th"/>
    <property type="match status" value="1"/>
</dbReference>
<keyword evidence="2" id="KW-0732">Signal</keyword>
<keyword evidence="5" id="KW-1015">Disulfide bond</keyword>
<reference evidence="9" key="2">
    <citation type="submission" date="2025-08" db="UniProtKB">
        <authorList>
            <consortium name="Ensembl"/>
        </authorList>
    </citation>
    <scope>IDENTIFICATION</scope>
</reference>
<dbReference type="PANTHER" id="PTHR22727">
    <property type="entry name" value="PROTEIN CBG13728"/>
    <property type="match status" value="1"/>
</dbReference>
<dbReference type="AlphaFoldDB" id="A0A8C7R1C7"/>
<reference evidence="9" key="1">
    <citation type="submission" date="2020-07" db="EMBL/GenBank/DDBJ databases">
        <title>A long reads based de novo assembly of the rainbow trout Arlee double haploid line genome.</title>
        <authorList>
            <person name="Gao G."/>
            <person name="Palti Y."/>
        </authorList>
    </citation>
    <scope>NUCLEOTIDE SEQUENCE [LARGE SCALE GENOMIC DNA]</scope>
</reference>
<dbReference type="Proteomes" id="UP000694395">
    <property type="component" value="Chromosome 2"/>
</dbReference>
<dbReference type="PROSITE" id="PS51914">
    <property type="entry name" value="MRH"/>
    <property type="match status" value="1"/>
</dbReference>
<dbReference type="Pfam" id="PF23089">
    <property type="entry name" value="ELAPOR1_C"/>
    <property type="match status" value="1"/>
</dbReference>
<dbReference type="Ensembl" id="ENSOMYT00000048599.2">
    <property type="protein sequence ID" value="ENSOMYP00000044615.2"/>
    <property type="gene ID" value="ENSOMYG00000020456.2"/>
</dbReference>
<keyword evidence="4 7" id="KW-0472">Membrane</keyword>
<sequence>SVTSVGTEFSHIIFEFDMVCSADCELYFMMDINRKRMMVVELWEGSKVRQSHTYIVTKNTSSTFSLSLLQVRQNVNGMVHIYSISVSNTVDGVSSECQACALLSQPSGSLCVPLHRVPPNTHLTSHNTQSPEVCKPCGPSSKSNKVKVCVHCFFHKLHNSSFDYSSLGSVGTLMNRPSFTSKGTKYYHLFNISLCGEVRRRAVCTDNVTVLSSADSQRETGESANVVESFICQSTIIPSSGRGFRTALSSQSISSADTFLGDNGYIHNSYGMFLCCSQCPAGRCDCCTSRACPQCTATDYHQIDSLQGRCVRNMLYVWNEPKLCKGGVSLPENKTWPCNSMDFLVKMGAAIGVFTAALLFITCYFWKKNKRLEYKSSKLVMSSNKECELPVVGQL</sequence>
<dbReference type="InterPro" id="IPR056606">
    <property type="entry name" value="Elapor1/2_C"/>
</dbReference>
<dbReference type="Pfam" id="PF23031">
    <property type="entry name" value="GBD_ELAPOR1"/>
    <property type="match status" value="1"/>
</dbReference>
<keyword evidence="3 7" id="KW-1133">Transmembrane helix</keyword>
<evidence type="ECO:0000313" key="10">
    <source>
        <dbReference type="Proteomes" id="UP000694395"/>
    </source>
</evidence>
<dbReference type="InterPro" id="IPR056608">
    <property type="entry name" value="Elapor1/2_GBD"/>
</dbReference>
<evidence type="ECO:0000256" key="2">
    <source>
        <dbReference type="ARBA" id="ARBA00022729"/>
    </source>
</evidence>
<keyword evidence="10" id="KW-1185">Reference proteome</keyword>
<evidence type="ECO:0000256" key="6">
    <source>
        <dbReference type="ARBA" id="ARBA00046288"/>
    </source>
</evidence>
<dbReference type="InterPro" id="IPR039181">
    <property type="entry name" value="Elapor1/2"/>
</dbReference>
<evidence type="ECO:0000256" key="7">
    <source>
        <dbReference type="SAM" id="Phobius"/>
    </source>
</evidence>
<dbReference type="GO" id="GO:0030513">
    <property type="term" value="P:positive regulation of BMP signaling pathway"/>
    <property type="evidence" value="ECO:0007669"/>
    <property type="project" value="TreeGrafter"/>
</dbReference>
<dbReference type="InterPro" id="IPR044865">
    <property type="entry name" value="MRH_dom"/>
</dbReference>
<dbReference type="GeneTree" id="ENSGT00940000154983"/>
<dbReference type="GO" id="GO:0012505">
    <property type="term" value="C:endomembrane system"/>
    <property type="evidence" value="ECO:0007669"/>
    <property type="project" value="UniProtKB-SubCell"/>
</dbReference>
<dbReference type="InterPro" id="IPR056607">
    <property type="entry name" value="Elapor1/2_MRH"/>
</dbReference>
<evidence type="ECO:0000256" key="1">
    <source>
        <dbReference type="ARBA" id="ARBA00022692"/>
    </source>
</evidence>
<name>A0A8C7R1C7_ONCMY</name>
<evidence type="ECO:0000256" key="3">
    <source>
        <dbReference type="ARBA" id="ARBA00022989"/>
    </source>
</evidence>
<evidence type="ECO:0000313" key="9">
    <source>
        <dbReference type="Ensembl" id="ENSOMYP00000044615.2"/>
    </source>
</evidence>
<comment type="subcellular location">
    <subcellularLocation>
        <location evidence="6">Endomembrane system</location>
        <topology evidence="6">Single-pass type I membrane protein</topology>
    </subcellularLocation>
</comment>
<reference evidence="9" key="3">
    <citation type="submission" date="2025-09" db="UniProtKB">
        <authorList>
            <consortium name="Ensembl"/>
        </authorList>
    </citation>
    <scope>IDENTIFICATION</scope>
</reference>
<proteinExistence type="predicted"/>
<evidence type="ECO:0000256" key="5">
    <source>
        <dbReference type="ARBA" id="ARBA00023157"/>
    </source>
</evidence>
<accession>A0A8C7R1C7</accession>